<feature type="compositionally biased region" description="Low complexity" evidence="1">
    <location>
        <begin position="1"/>
        <end position="18"/>
    </location>
</feature>
<dbReference type="OrthoDB" id="202305at2157"/>
<gene>
    <name evidence="2" type="ORF">SAMN04488556_1741</name>
</gene>
<name>A0A1I6REI4_9EURY</name>
<sequence length="160" mass="18131">MSVANADSANSALDSMQEQQREEQRETAELYGKAQELFDARSRDSFTVDRHGVEIEFLYPDPETQQEFEDRQQTVLEKAQGDASLFDLLEEAQVGIEQMEETLSNHAVDPSFQKPAVWRETIGFTEEEIGDLYKDFLALGEGETQSQQLEMLDGLLSDDS</sequence>
<feature type="compositionally biased region" description="Basic and acidic residues" evidence="1">
    <location>
        <begin position="19"/>
        <end position="28"/>
    </location>
</feature>
<evidence type="ECO:0000256" key="1">
    <source>
        <dbReference type="SAM" id="MobiDB-lite"/>
    </source>
</evidence>
<dbReference type="Proteomes" id="UP000199199">
    <property type="component" value="Unassembled WGS sequence"/>
</dbReference>
<protein>
    <submittedName>
        <fullName evidence="2">Uncharacterized protein</fullName>
    </submittedName>
</protein>
<organism evidence="2 3">
    <name type="scientific">Halostagnicola kamekurae</name>
    <dbReference type="NCBI Taxonomy" id="619731"/>
    <lineage>
        <taxon>Archaea</taxon>
        <taxon>Methanobacteriati</taxon>
        <taxon>Methanobacteriota</taxon>
        <taxon>Stenosarchaea group</taxon>
        <taxon>Halobacteria</taxon>
        <taxon>Halobacteriales</taxon>
        <taxon>Natrialbaceae</taxon>
        <taxon>Halostagnicola</taxon>
    </lineage>
</organism>
<evidence type="ECO:0000313" key="2">
    <source>
        <dbReference type="EMBL" id="SFS63151.1"/>
    </source>
</evidence>
<dbReference type="EMBL" id="FOZS01000002">
    <property type="protein sequence ID" value="SFS63151.1"/>
    <property type="molecule type" value="Genomic_DNA"/>
</dbReference>
<accession>A0A1I6REI4</accession>
<proteinExistence type="predicted"/>
<feature type="region of interest" description="Disordered" evidence="1">
    <location>
        <begin position="1"/>
        <end position="30"/>
    </location>
</feature>
<reference evidence="3" key="1">
    <citation type="submission" date="2016-10" db="EMBL/GenBank/DDBJ databases">
        <authorList>
            <person name="Varghese N."/>
            <person name="Submissions S."/>
        </authorList>
    </citation>
    <scope>NUCLEOTIDE SEQUENCE [LARGE SCALE GENOMIC DNA]</scope>
    <source>
        <strain evidence="3">DSM 22427</strain>
    </source>
</reference>
<keyword evidence="3" id="KW-1185">Reference proteome</keyword>
<dbReference type="AlphaFoldDB" id="A0A1I6REI4"/>
<evidence type="ECO:0000313" key="3">
    <source>
        <dbReference type="Proteomes" id="UP000199199"/>
    </source>
</evidence>
<dbReference type="RefSeq" id="WP_092903736.1">
    <property type="nucleotide sequence ID" value="NZ_FOZS01000002.1"/>
</dbReference>